<gene>
    <name evidence="1" type="ORF">LCGC14_2302660</name>
</gene>
<evidence type="ECO:0000313" key="1">
    <source>
        <dbReference type="EMBL" id="KKL50724.1"/>
    </source>
</evidence>
<protein>
    <submittedName>
        <fullName evidence="1">Uncharacterized protein</fullName>
    </submittedName>
</protein>
<name>A0A0F9CNG8_9ZZZZ</name>
<dbReference type="AlphaFoldDB" id="A0A0F9CNG8"/>
<organism evidence="1">
    <name type="scientific">marine sediment metagenome</name>
    <dbReference type="NCBI Taxonomy" id="412755"/>
    <lineage>
        <taxon>unclassified sequences</taxon>
        <taxon>metagenomes</taxon>
        <taxon>ecological metagenomes</taxon>
    </lineage>
</organism>
<comment type="caution">
    <text evidence="1">The sequence shown here is derived from an EMBL/GenBank/DDBJ whole genome shotgun (WGS) entry which is preliminary data.</text>
</comment>
<accession>A0A0F9CNG8</accession>
<dbReference type="EMBL" id="LAZR01032495">
    <property type="protein sequence ID" value="KKL50724.1"/>
    <property type="molecule type" value="Genomic_DNA"/>
</dbReference>
<proteinExistence type="predicted"/>
<reference evidence="1" key="1">
    <citation type="journal article" date="2015" name="Nature">
        <title>Complex archaea that bridge the gap between prokaryotes and eukaryotes.</title>
        <authorList>
            <person name="Spang A."/>
            <person name="Saw J.H."/>
            <person name="Jorgensen S.L."/>
            <person name="Zaremba-Niedzwiedzka K."/>
            <person name="Martijn J."/>
            <person name="Lind A.E."/>
            <person name="van Eijk R."/>
            <person name="Schleper C."/>
            <person name="Guy L."/>
            <person name="Ettema T.J."/>
        </authorList>
    </citation>
    <scope>NUCLEOTIDE SEQUENCE</scope>
</reference>
<sequence length="80" mass="8983">MKMKVVLFYWAVTVSLTLVLVLMLKLHPPCTATAEEIRSAEIACDGEIGHWMDSYNSIYSNFKLCSVELNFALGLDTNPQ</sequence>